<protein>
    <submittedName>
        <fullName evidence="3">Transposase YbfD/YdcC</fullName>
    </submittedName>
</protein>
<name>A0A9X2ZZ70_9BACT</name>
<dbReference type="InterPro" id="IPR051698">
    <property type="entry name" value="Transposase_11-like"/>
</dbReference>
<dbReference type="InterPro" id="IPR002559">
    <property type="entry name" value="Transposase_11"/>
</dbReference>
<dbReference type="GO" id="GO:0006313">
    <property type="term" value="P:DNA transposition"/>
    <property type="evidence" value="ECO:0007669"/>
    <property type="project" value="InterPro"/>
</dbReference>
<gene>
    <name evidence="3" type="ORF">GGQ01_002171</name>
</gene>
<evidence type="ECO:0000313" key="4">
    <source>
        <dbReference type="Proteomes" id="UP001155040"/>
    </source>
</evidence>
<dbReference type="InterPro" id="IPR047647">
    <property type="entry name" value="ISAs1_transpos"/>
</dbReference>
<reference evidence="3" key="1">
    <citation type="submission" date="2022-08" db="EMBL/GenBank/DDBJ databases">
        <title>Genomic Encyclopedia of Type Strains, Phase V (KMG-V): Genome sequencing to study the core and pangenomes of soil and plant-associated prokaryotes.</title>
        <authorList>
            <person name="Whitman W."/>
        </authorList>
    </citation>
    <scope>NUCLEOTIDE SEQUENCE</scope>
    <source>
        <strain evidence="3">SP3012</strain>
    </source>
</reference>
<evidence type="ECO:0000313" key="3">
    <source>
        <dbReference type="EMBL" id="MCS4037092.1"/>
    </source>
</evidence>
<accession>A0A9X2ZZ70</accession>
<comment type="caution">
    <text evidence="3">The sequence shown here is derived from an EMBL/GenBank/DDBJ whole genome shotgun (WGS) entry which is preliminary data.</text>
</comment>
<dbReference type="Pfam" id="PF01609">
    <property type="entry name" value="DDE_Tnp_1"/>
    <property type="match status" value="1"/>
</dbReference>
<dbReference type="Proteomes" id="UP001155040">
    <property type="component" value="Unassembled WGS sequence"/>
</dbReference>
<dbReference type="NCBIfam" id="NF033564">
    <property type="entry name" value="transpos_ISAs1"/>
    <property type="match status" value="2"/>
</dbReference>
<feature type="domain" description="Transposase IS4-like" evidence="2">
    <location>
        <begin position="7"/>
        <end position="191"/>
    </location>
</feature>
<dbReference type="PANTHER" id="PTHR30298">
    <property type="entry name" value="H REPEAT-ASSOCIATED PREDICTED TRANSPOSASE"/>
    <property type="match status" value="1"/>
</dbReference>
<dbReference type="GO" id="GO:0003677">
    <property type="term" value="F:DNA binding"/>
    <property type="evidence" value="ECO:0007669"/>
    <property type="project" value="InterPro"/>
</dbReference>
<dbReference type="EMBL" id="JANUBF010000013">
    <property type="protein sequence ID" value="MCS4037092.1"/>
    <property type="molecule type" value="Genomic_DNA"/>
</dbReference>
<proteinExistence type="predicted"/>
<dbReference type="AlphaFoldDB" id="A0A9X2ZZ70"/>
<dbReference type="PANTHER" id="PTHR30298:SF0">
    <property type="entry name" value="PROTEIN YBFL-RELATED"/>
    <property type="match status" value="1"/>
</dbReference>
<feature type="region of interest" description="Disordered" evidence="1">
    <location>
        <begin position="107"/>
        <end position="133"/>
    </location>
</feature>
<evidence type="ECO:0000256" key="1">
    <source>
        <dbReference type="SAM" id="MobiDB-lite"/>
    </source>
</evidence>
<evidence type="ECO:0000259" key="2">
    <source>
        <dbReference type="Pfam" id="PF01609"/>
    </source>
</evidence>
<dbReference type="GO" id="GO:0004803">
    <property type="term" value="F:transposase activity"/>
    <property type="evidence" value="ECO:0007669"/>
    <property type="project" value="InterPro"/>
</dbReference>
<sequence length="232" mass="25654">METLVLEGCIVTIDAMGRETGIAETICEAGADYVLRVKDNQEGLRADIERLFERRLERGFEADYTDVDSGHGRALARRCWAIEVGGRGLIDSDRWAEVGSVALIETERFEAEPDPDGEANPNGEAENGSVSGETATEKRYVISSLPPDAEQLVRASRRHWRIENGLHWRLDVAFGEDDSQVRTGSGAENLGRVRRLALSMLKQGGSVDGGTKTKRLRAAWDTEYLEHLLGQL</sequence>
<organism evidence="3 4">
    <name type="scientific">Salinibacter ruber</name>
    <dbReference type="NCBI Taxonomy" id="146919"/>
    <lineage>
        <taxon>Bacteria</taxon>
        <taxon>Pseudomonadati</taxon>
        <taxon>Rhodothermota</taxon>
        <taxon>Rhodothermia</taxon>
        <taxon>Rhodothermales</taxon>
        <taxon>Salinibacteraceae</taxon>
        <taxon>Salinibacter</taxon>
    </lineage>
</organism>